<dbReference type="PROSITE" id="PS01008">
    <property type="entry name" value="DNAA"/>
    <property type="match status" value="1"/>
</dbReference>
<dbReference type="InterPro" id="IPR010921">
    <property type="entry name" value="Trp_repressor/repl_initiator"/>
</dbReference>
<dbReference type="Pfam" id="PF00308">
    <property type="entry name" value="Bac_DnaA"/>
    <property type="match status" value="1"/>
</dbReference>
<dbReference type="InterPro" id="IPR027417">
    <property type="entry name" value="P-loop_NTPase"/>
</dbReference>
<dbReference type="Pfam" id="PF08299">
    <property type="entry name" value="Bac_DnaA_C"/>
    <property type="match status" value="1"/>
</dbReference>
<dbReference type="InterPro" id="IPR020591">
    <property type="entry name" value="Chromosome_initiator_DnaA-like"/>
</dbReference>
<dbReference type="PANTHER" id="PTHR30050">
    <property type="entry name" value="CHROMOSOMAL REPLICATION INITIATOR PROTEIN DNAA"/>
    <property type="match status" value="1"/>
</dbReference>
<dbReference type="InterPro" id="IPR003593">
    <property type="entry name" value="AAA+_ATPase"/>
</dbReference>
<dbReference type="Gene3D" id="3.40.50.300">
    <property type="entry name" value="P-loop containing nucleotide triphosphate hydrolases"/>
    <property type="match status" value="1"/>
</dbReference>
<evidence type="ECO:0000313" key="10">
    <source>
        <dbReference type="EMBL" id="CAB4544131.1"/>
    </source>
</evidence>
<dbReference type="InterPro" id="IPR013317">
    <property type="entry name" value="DnaA_dom"/>
</dbReference>
<dbReference type="NCBIfam" id="TIGR00362">
    <property type="entry name" value="DnaA"/>
    <property type="match status" value="1"/>
</dbReference>
<dbReference type="CDD" id="cd06571">
    <property type="entry name" value="Bac_DnaA_C"/>
    <property type="match status" value="1"/>
</dbReference>
<keyword evidence="6" id="KW-0446">Lipid-binding</keyword>
<dbReference type="SMART" id="SM00382">
    <property type="entry name" value="AAA"/>
    <property type="match status" value="1"/>
</dbReference>
<proteinExistence type="inferred from homology"/>
<keyword evidence="5" id="KW-0067">ATP-binding</keyword>
<dbReference type="Gene3D" id="1.10.1750.10">
    <property type="match status" value="1"/>
</dbReference>
<dbReference type="CDD" id="cd00009">
    <property type="entry name" value="AAA"/>
    <property type="match status" value="1"/>
</dbReference>
<organism evidence="11">
    <name type="scientific">freshwater metagenome</name>
    <dbReference type="NCBI Taxonomy" id="449393"/>
    <lineage>
        <taxon>unclassified sequences</taxon>
        <taxon>metagenomes</taxon>
        <taxon>ecological metagenomes</taxon>
    </lineage>
</organism>
<evidence type="ECO:0000256" key="1">
    <source>
        <dbReference type="ARBA" id="ARBA00006583"/>
    </source>
</evidence>
<keyword evidence="7" id="KW-0238">DNA-binding</keyword>
<name>A0A6J6H8Y6_9ZZZZ</name>
<feature type="domain" description="Chromosomal replication initiator DnaA C-terminal" evidence="9">
    <location>
        <begin position="369"/>
        <end position="438"/>
    </location>
</feature>
<evidence type="ECO:0000313" key="11">
    <source>
        <dbReference type="EMBL" id="CAB4607644.1"/>
    </source>
</evidence>
<dbReference type="AlphaFoldDB" id="A0A6J6H8Y6"/>
<dbReference type="SMART" id="SM00760">
    <property type="entry name" value="Bac_DnaA_C"/>
    <property type="match status" value="1"/>
</dbReference>
<evidence type="ECO:0000256" key="4">
    <source>
        <dbReference type="ARBA" id="ARBA00022741"/>
    </source>
</evidence>
<feature type="domain" description="AAA+ ATPase" evidence="8">
    <location>
        <begin position="157"/>
        <end position="285"/>
    </location>
</feature>
<evidence type="ECO:0000256" key="3">
    <source>
        <dbReference type="ARBA" id="ARBA00022705"/>
    </source>
</evidence>
<dbReference type="GO" id="GO:0006270">
    <property type="term" value="P:DNA replication initiation"/>
    <property type="evidence" value="ECO:0007669"/>
    <property type="project" value="InterPro"/>
</dbReference>
<dbReference type="FunFam" id="1.10.8.60:FF:000003">
    <property type="entry name" value="Chromosomal replication initiator protein DnaA"/>
    <property type="match status" value="1"/>
</dbReference>
<dbReference type="HAMAP" id="MF_00377">
    <property type="entry name" value="DnaA_bact"/>
    <property type="match status" value="1"/>
</dbReference>
<keyword evidence="3" id="KW-0235">DNA replication</keyword>
<dbReference type="EMBL" id="CAEZSN010000067">
    <property type="protein sequence ID" value="CAB4544131.1"/>
    <property type="molecule type" value="Genomic_DNA"/>
</dbReference>
<keyword evidence="2" id="KW-0963">Cytoplasm</keyword>
<reference evidence="11" key="1">
    <citation type="submission" date="2020-05" db="EMBL/GenBank/DDBJ databases">
        <authorList>
            <person name="Chiriac C."/>
            <person name="Salcher M."/>
            <person name="Ghai R."/>
            <person name="Kavagutti S V."/>
        </authorList>
    </citation>
    <scope>NUCLEOTIDE SEQUENCE</scope>
</reference>
<dbReference type="SUPFAM" id="SSF52540">
    <property type="entry name" value="P-loop containing nucleoside triphosphate hydrolases"/>
    <property type="match status" value="1"/>
</dbReference>
<evidence type="ECO:0000256" key="6">
    <source>
        <dbReference type="ARBA" id="ARBA00023121"/>
    </source>
</evidence>
<dbReference type="GO" id="GO:0005524">
    <property type="term" value="F:ATP binding"/>
    <property type="evidence" value="ECO:0007669"/>
    <property type="project" value="UniProtKB-KW"/>
</dbReference>
<dbReference type="GO" id="GO:0003688">
    <property type="term" value="F:DNA replication origin binding"/>
    <property type="evidence" value="ECO:0007669"/>
    <property type="project" value="InterPro"/>
</dbReference>
<sequence>MDDIVKTQSIWLSALETLKVDPRITPPMLGFLELAEAKGIIGETLYLEVPNDLARSMLDQRVRGYIEEALALNIEDGTTYQFRVTTNPEIEPSFVDPPAAEVLTEARSNERQNYSPVVNGFETRLNPKYTFESFVLGESNSFARAAAWAVANAPAQGYNPLFIHGNSGLGKTHLLHAIGNEALSLYPTYKVRYVSSEEFTNHYINAIANNRAHEFQDEYRQVDILLIDDIQFLQGKDQTQETFFHTFENLYRNNKQVVISSDVSPNQLTGFEDRMRSRFEMGLMLQVSAPALETRIAILRKKAEIDKVRVDDEIFEYIAERVSSNVRELEGTLIRITAFANLSRIPIDMNLVKTVLKDRSPVESETMITPVEIMNSVAAYYGITVDELSGNSRVSQIAIARQVAMYICREQTNLSLPKIGQLFGNRDHTTVMYAAKKIAQMMSERRSIYNVVADLTDTIKSKHK</sequence>
<dbReference type="FunFam" id="1.10.1750.10:FF:000002">
    <property type="entry name" value="Chromosomal replication initiator protein DnaA"/>
    <property type="match status" value="1"/>
</dbReference>
<comment type="similarity">
    <text evidence="1">Belongs to the DnaA family.</text>
</comment>
<dbReference type="GO" id="GO:0005886">
    <property type="term" value="C:plasma membrane"/>
    <property type="evidence" value="ECO:0007669"/>
    <property type="project" value="TreeGrafter"/>
</dbReference>
<dbReference type="NCBIfam" id="NF010686">
    <property type="entry name" value="PRK14086.1"/>
    <property type="match status" value="1"/>
</dbReference>
<dbReference type="InterPro" id="IPR001957">
    <property type="entry name" value="Chromosome_initiator_DnaA"/>
</dbReference>
<gene>
    <name evidence="10" type="ORF">UFOPK1433_00677</name>
    <name evidence="11" type="ORF">UFOPK1843_00611</name>
</gene>
<dbReference type="GO" id="GO:0006275">
    <property type="term" value="P:regulation of DNA replication"/>
    <property type="evidence" value="ECO:0007669"/>
    <property type="project" value="InterPro"/>
</dbReference>
<dbReference type="PANTHER" id="PTHR30050:SF2">
    <property type="entry name" value="CHROMOSOMAL REPLICATION INITIATOR PROTEIN DNAA"/>
    <property type="match status" value="1"/>
</dbReference>
<dbReference type="SUPFAM" id="SSF48295">
    <property type="entry name" value="TrpR-like"/>
    <property type="match status" value="1"/>
</dbReference>
<dbReference type="PRINTS" id="PR00051">
    <property type="entry name" value="DNAA"/>
</dbReference>
<evidence type="ECO:0000259" key="9">
    <source>
        <dbReference type="SMART" id="SM00760"/>
    </source>
</evidence>
<protein>
    <submittedName>
        <fullName evidence="11">Unannotated protein</fullName>
    </submittedName>
</protein>
<dbReference type="EMBL" id="CAEZUR010000039">
    <property type="protein sequence ID" value="CAB4607644.1"/>
    <property type="molecule type" value="Genomic_DNA"/>
</dbReference>
<evidence type="ECO:0000256" key="2">
    <source>
        <dbReference type="ARBA" id="ARBA00022490"/>
    </source>
</evidence>
<dbReference type="FunFam" id="3.40.50.300:FF:000668">
    <property type="entry name" value="Chromosomal replication initiator protein DnaA"/>
    <property type="match status" value="1"/>
</dbReference>
<accession>A0A6J6H8Y6</accession>
<evidence type="ECO:0000256" key="7">
    <source>
        <dbReference type="ARBA" id="ARBA00023125"/>
    </source>
</evidence>
<evidence type="ECO:0000259" key="8">
    <source>
        <dbReference type="SMART" id="SM00382"/>
    </source>
</evidence>
<evidence type="ECO:0000256" key="5">
    <source>
        <dbReference type="ARBA" id="ARBA00022840"/>
    </source>
</evidence>
<keyword evidence="4" id="KW-0547">Nucleotide-binding</keyword>
<dbReference type="Gene3D" id="1.10.8.60">
    <property type="match status" value="1"/>
</dbReference>
<dbReference type="InterPro" id="IPR013159">
    <property type="entry name" value="DnaA_C"/>
</dbReference>
<dbReference type="InterPro" id="IPR018312">
    <property type="entry name" value="Chromosome_initiator_DnaA_CS"/>
</dbReference>
<dbReference type="GO" id="GO:0008289">
    <property type="term" value="F:lipid binding"/>
    <property type="evidence" value="ECO:0007669"/>
    <property type="project" value="UniProtKB-KW"/>
</dbReference>